<evidence type="ECO:0000313" key="2">
    <source>
        <dbReference type="Proteomes" id="UP000758168"/>
    </source>
</evidence>
<proteinExistence type="predicted"/>
<keyword evidence="2" id="KW-1185">Reference proteome</keyword>
<dbReference type="RefSeq" id="WP_210054418.1">
    <property type="nucleotide sequence ID" value="NZ_BAAAMH010000015.1"/>
</dbReference>
<accession>A0ABS4Z6B9</accession>
<gene>
    <name evidence="1" type="ORF">JOF54_001510</name>
</gene>
<protein>
    <submittedName>
        <fullName evidence="1">Uncharacterized protein</fullName>
    </submittedName>
</protein>
<dbReference type="EMBL" id="JAGIOB010000001">
    <property type="protein sequence ID" value="MBP2416588.1"/>
    <property type="molecule type" value="Genomic_DNA"/>
</dbReference>
<evidence type="ECO:0000313" key="1">
    <source>
        <dbReference type="EMBL" id="MBP2416588.1"/>
    </source>
</evidence>
<name>A0ABS4Z6B9_9ACTN</name>
<dbReference type="Proteomes" id="UP000758168">
    <property type="component" value="Unassembled WGS sequence"/>
</dbReference>
<reference evidence="1 2" key="1">
    <citation type="submission" date="2021-03" db="EMBL/GenBank/DDBJ databases">
        <title>Sequencing the genomes of 1000 actinobacteria strains.</title>
        <authorList>
            <person name="Klenk H.-P."/>
        </authorList>
    </citation>
    <scope>NUCLEOTIDE SEQUENCE [LARGE SCALE GENOMIC DNA]</scope>
    <source>
        <strain evidence="1 2">DSM 12936</strain>
    </source>
</reference>
<sequence length="141" mass="14411">MDLAASSLPLLGTWTGLERLTAADGSTTTARASLVLHLDVGGTAVVADYRSVRADGAELTAHGVLRAGAHDAVTGWLFDSAGGPPAVLAGSLDAAGLVLTGDGRRLRVTGDGDALELAVTREAADGRRPLLDGRYRRLTGH</sequence>
<organism evidence="1 2">
    <name type="scientific">Microlunatus capsulatus</name>
    <dbReference type="NCBI Taxonomy" id="99117"/>
    <lineage>
        <taxon>Bacteria</taxon>
        <taxon>Bacillati</taxon>
        <taxon>Actinomycetota</taxon>
        <taxon>Actinomycetes</taxon>
        <taxon>Propionibacteriales</taxon>
        <taxon>Propionibacteriaceae</taxon>
        <taxon>Microlunatus</taxon>
    </lineage>
</organism>
<comment type="caution">
    <text evidence="1">The sequence shown here is derived from an EMBL/GenBank/DDBJ whole genome shotgun (WGS) entry which is preliminary data.</text>
</comment>